<comment type="catalytic activity">
    <reaction evidence="9">
        <text>L-tyrosyl-[protein] + ATP = O-phospho-L-tyrosyl-[protein] + ADP + H(+)</text>
        <dbReference type="Rhea" id="RHEA:10596"/>
        <dbReference type="Rhea" id="RHEA-COMP:10136"/>
        <dbReference type="Rhea" id="RHEA-COMP:20101"/>
        <dbReference type="ChEBI" id="CHEBI:15378"/>
        <dbReference type="ChEBI" id="CHEBI:30616"/>
        <dbReference type="ChEBI" id="CHEBI:46858"/>
        <dbReference type="ChEBI" id="CHEBI:61978"/>
        <dbReference type="ChEBI" id="CHEBI:456216"/>
        <dbReference type="EC" id="2.7.12.2"/>
    </reaction>
</comment>
<evidence type="ECO:0000256" key="7">
    <source>
        <dbReference type="ARBA" id="ARBA00049014"/>
    </source>
</evidence>
<dbReference type="Gene3D" id="3.30.200.20">
    <property type="entry name" value="Phosphorylase Kinase, domain 1"/>
    <property type="match status" value="1"/>
</dbReference>
<dbReference type="InterPro" id="IPR017441">
    <property type="entry name" value="Protein_kinase_ATP_BS"/>
</dbReference>
<dbReference type="CDD" id="cd14014">
    <property type="entry name" value="STKc_PknB_like"/>
    <property type="match status" value="1"/>
</dbReference>
<dbReference type="PANTHER" id="PTHR48013:SF9">
    <property type="entry name" value="DUAL SPECIFICITY MITOGEN-ACTIVATED PROTEIN KINASE KINASE 5"/>
    <property type="match status" value="1"/>
</dbReference>
<evidence type="ECO:0000256" key="10">
    <source>
        <dbReference type="PROSITE-ProRule" id="PRU10141"/>
    </source>
</evidence>
<dbReference type="PROSITE" id="PS00107">
    <property type="entry name" value="PROTEIN_KINASE_ATP"/>
    <property type="match status" value="1"/>
</dbReference>
<evidence type="ECO:0000256" key="4">
    <source>
        <dbReference type="ARBA" id="ARBA00022840"/>
    </source>
</evidence>
<dbReference type="GO" id="GO:0004674">
    <property type="term" value="F:protein serine/threonine kinase activity"/>
    <property type="evidence" value="ECO:0007669"/>
    <property type="project" value="UniProtKB-KW"/>
</dbReference>
<comment type="similarity">
    <text evidence="5">Belongs to the protein kinase superfamily. STE Ser/Thr protein kinase family. MAP kinase kinase subfamily.</text>
</comment>
<feature type="compositionally biased region" description="Basic and acidic residues" evidence="11">
    <location>
        <begin position="317"/>
        <end position="334"/>
    </location>
</feature>
<dbReference type="EC" id="2.7.12.2" evidence="6"/>
<dbReference type="SUPFAM" id="SSF56112">
    <property type="entry name" value="Protein kinase-like (PK-like)"/>
    <property type="match status" value="1"/>
</dbReference>
<feature type="region of interest" description="Disordered" evidence="11">
    <location>
        <begin position="314"/>
        <end position="334"/>
    </location>
</feature>
<evidence type="ECO:0000259" key="12">
    <source>
        <dbReference type="PROSITE" id="PS50011"/>
    </source>
</evidence>
<evidence type="ECO:0000256" key="3">
    <source>
        <dbReference type="ARBA" id="ARBA00022777"/>
    </source>
</evidence>
<comment type="catalytic activity">
    <reaction evidence="8">
        <text>L-threonyl-[protein] + ATP = O-phospho-L-threonyl-[protein] + ADP + H(+)</text>
        <dbReference type="Rhea" id="RHEA:46608"/>
        <dbReference type="Rhea" id="RHEA-COMP:11060"/>
        <dbReference type="Rhea" id="RHEA-COMP:11605"/>
        <dbReference type="ChEBI" id="CHEBI:15378"/>
        <dbReference type="ChEBI" id="CHEBI:30013"/>
        <dbReference type="ChEBI" id="CHEBI:30616"/>
        <dbReference type="ChEBI" id="CHEBI:61977"/>
        <dbReference type="ChEBI" id="CHEBI:456216"/>
        <dbReference type="EC" id="2.7.12.2"/>
    </reaction>
</comment>
<evidence type="ECO:0000256" key="8">
    <source>
        <dbReference type="ARBA" id="ARBA00049299"/>
    </source>
</evidence>
<evidence type="ECO:0000313" key="13">
    <source>
        <dbReference type="EMBL" id="MCX2974104.1"/>
    </source>
</evidence>
<gene>
    <name evidence="13" type="ORF">EYC87_10980</name>
</gene>
<reference evidence="13" key="1">
    <citation type="submission" date="2019-02" db="EMBL/GenBank/DDBJ databases">
        <authorList>
            <person name="Li S.-H."/>
        </authorList>
    </citation>
    <scope>NUCLEOTIDE SEQUENCE</scope>
    <source>
        <strain evidence="13">IMCC8485</strain>
    </source>
</reference>
<comment type="catalytic activity">
    <reaction evidence="7">
        <text>L-seryl-[protein] + ATP = O-phospho-L-seryl-[protein] + ADP + H(+)</text>
        <dbReference type="Rhea" id="RHEA:17989"/>
        <dbReference type="Rhea" id="RHEA-COMP:9863"/>
        <dbReference type="Rhea" id="RHEA-COMP:11604"/>
        <dbReference type="ChEBI" id="CHEBI:15378"/>
        <dbReference type="ChEBI" id="CHEBI:29999"/>
        <dbReference type="ChEBI" id="CHEBI:30616"/>
        <dbReference type="ChEBI" id="CHEBI:83421"/>
        <dbReference type="ChEBI" id="CHEBI:456216"/>
        <dbReference type="EC" id="2.7.12.2"/>
    </reaction>
</comment>
<evidence type="ECO:0000313" key="14">
    <source>
        <dbReference type="Proteomes" id="UP001143307"/>
    </source>
</evidence>
<keyword evidence="4 10" id="KW-0067">ATP-binding</keyword>
<name>A0ABT3SW58_9GAMM</name>
<keyword evidence="2 10" id="KW-0547">Nucleotide-binding</keyword>
<protein>
    <recommendedName>
        <fullName evidence="6">mitogen-activated protein kinase kinase</fullName>
        <ecNumber evidence="6">2.7.12.2</ecNumber>
    </recommendedName>
</protein>
<dbReference type="Pfam" id="PF00069">
    <property type="entry name" value="Pkinase"/>
    <property type="match status" value="1"/>
</dbReference>
<dbReference type="EMBL" id="SHNP01000003">
    <property type="protein sequence ID" value="MCX2974104.1"/>
    <property type="molecule type" value="Genomic_DNA"/>
</dbReference>
<dbReference type="Proteomes" id="UP001143307">
    <property type="component" value="Unassembled WGS sequence"/>
</dbReference>
<comment type="caution">
    <text evidence="13">The sequence shown here is derived from an EMBL/GenBank/DDBJ whole genome shotgun (WGS) entry which is preliminary data.</text>
</comment>
<evidence type="ECO:0000256" key="9">
    <source>
        <dbReference type="ARBA" id="ARBA00051693"/>
    </source>
</evidence>
<dbReference type="PROSITE" id="PS50011">
    <property type="entry name" value="PROTEIN_KINASE_DOM"/>
    <property type="match status" value="1"/>
</dbReference>
<keyword evidence="14" id="KW-1185">Reference proteome</keyword>
<proteinExistence type="inferred from homology"/>
<feature type="domain" description="Protein kinase" evidence="12">
    <location>
        <begin position="30"/>
        <end position="303"/>
    </location>
</feature>
<dbReference type="InterPro" id="IPR000719">
    <property type="entry name" value="Prot_kinase_dom"/>
</dbReference>
<sequence>MQIFNHRFIATGPRAWDRSTNELTMANERYENKTYVGAGGMAIVYRAWDSVVGRDVALKEIAEELRQDPEVRDMFMREARKMAKVRHRNVVQVYDVLLENEAATLVQEYMDGGSLANRVGASTMSPDETLKMLQEVCCGLQAIHDAGLIHRDVKPDNILAHQGEWKVADFGVAMSGDEDVLPFVGSKYAAPEVLNAPDTISVRSDIYSVGVMATELILGSQQYEKSAREAMLIQLGEGAAPTRDSTATFWQRWVSSNVVMPLLCELNPVISREISEFIANLTARDPEQRPADCTKVIAEIKALREAEAMRLGAPTARDPRVKARKAESGADGDEKNRKPLWFKLTMGVSVLLLTAVGALLLLPSKPKVYNIELLSTPADAAFSINGAAQKAVTPTTAEIKIGDILSFSKTGYQPVELTVAKGLSQLTSKTDGQLQIKAELERSFYLGDSASAMKFLSEKWAEVPHFRATIPTATLNNGSYTLPIDTPLHIAINPPMEGAITFIHLSSDNFATLVYPNPAGATLGVLADTNITVGDELDMAASEPLGQEWIVLVLTRKPLMPPKIEGSGLVEDWARYHEFGEMASPGEQLIMWLTEAAGTPLAVEIVTVNIVPKGDTAP</sequence>
<evidence type="ECO:0000256" key="6">
    <source>
        <dbReference type="ARBA" id="ARBA00038999"/>
    </source>
</evidence>
<keyword evidence="3 13" id="KW-0418">Kinase</keyword>
<organism evidence="13 14">
    <name type="scientific">Candidatus Seongchinamella marina</name>
    <dbReference type="NCBI Taxonomy" id="2518990"/>
    <lineage>
        <taxon>Bacteria</taxon>
        <taxon>Pseudomonadati</taxon>
        <taxon>Pseudomonadota</taxon>
        <taxon>Gammaproteobacteria</taxon>
        <taxon>Cellvibrionales</taxon>
        <taxon>Halieaceae</taxon>
        <taxon>Seongchinamella</taxon>
    </lineage>
</organism>
<dbReference type="InterPro" id="IPR011009">
    <property type="entry name" value="Kinase-like_dom_sf"/>
</dbReference>
<evidence type="ECO:0000256" key="11">
    <source>
        <dbReference type="SAM" id="MobiDB-lite"/>
    </source>
</evidence>
<dbReference type="Gene3D" id="1.10.510.10">
    <property type="entry name" value="Transferase(Phosphotransferase) domain 1"/>
    <property type="match status" value="1"/>
</dbReference>
<dbReference type="PANTHER" id="PTHR48013">
    <property type="entry name" value="DUAL SPECIFICITY MITOGEN-ACTIVATED PROTEIN KINASE KINASE 5-RELATED"/>
    <property type="match status" value="1"/>
</dbReference>
<keyword evidence="13" id="KW-0723">Serine/threonine-protein kinase</keyword>
<feature type="binding site" evidence="10">
    <location>
        <position position="59"/>
    </location>
    <ligand>
        <name>ATP</name>
        <dbReference type="ChEBI" id="CHEBI:30616"/>
    </ligand>
</feature>
<dbReference type="SMART" id="SM00220">
    <property type="entry name" value="S_TKc"/>
    <property type="match status" value="1"/>
</dbReference>
<evidence type="ECO:0000256" key="1">
    <source>
        <dbReference type="ARBA" id="ARBA00022679"/>
    </source>
</evidence>
<keyword evidence="1" id="KW-0808">Transferase</keyword>
<evidence type="ECO:0000256" key="2">
    <source>
        <dbReference type="ARBA" id="ARBA00022741"/>
    </source>
</evidence>
<accession>A0ABT3SW58</accession>
<evidence type="ECO:0000256" key="5">
    <source>
        <dbReference type="ARBA" id="ARBA00038035"/>
    </source>
</evidence>